<sequence length="327" mass="35883">MNCLNGVVPCPTLQPSQTRWPSASDHSIFFSIPLVLQPKAESNLIDIRSATDSCLTIYDCLRRIRVSPPGRTLRTFMDLSIPAPTPTLPDSRNKTSTPIEIPTRRRPVVSWNGSSPGRPTSPDLIFEMSPISSEFPSCSTTQVGGSQDTGFDSTNQEPFLYSFPKFAVHRNHFSPVRRAQLQTSILSLSGTRFAPAIPPAIAKRSSPSCLDTGNDGIAVQPATRSNVPVTKSCSTTKITGFTPVTPLPTPASSSIRPFRRRRLSPPPRSSSYSSSPWILPGKSDKEDEDGGSLDSDPSSFDFERHLIRRIESQDARRFRRLSLISPS</sequence>
<name>A0A9P3PLU4_LYOSH</name>
<comment type="caution">
    <text evidence="2">The sequence shown here is derived from an EMBL/GenBank/DDBJ whole genome shotgun (WGS) entry which is preliminary data.</text>
</comment>
<gene>
    <name evidence="2" type="ORF">LshimejAT787_0501500</name>
</gene>
<proteinExistence type="predicted"/>
<dbReference type="OrthoDB" id="3030351at2759"/>
<dbReference type="AlphaFoldDB" id="A0A9P3PLU4"/>
<dbReference type="Proteomes" id="UP001063166">
    <property type="component" value="Unassembled WGS sequence"/>
</dbReference>
<evidence type="ECO:0000313" key="3">
    <source>
        <dbReference type="Proteomes" id="UP001063166"/>
    </source>
</evidence>
<organism evidence="2 3">
    <name type="scientific">Lyophyllum shimeji</name>
    <name type="common">Hon-shimeji</name>
    <name type="synonym">Tricholoma shimeji</name>
    <dbReference type="NCBI Taxonomy" id="47721"/>
    <lineage>
        <taxon>Eukaryota</taxon>
        <taxon>Fungi</taxon>
        <taxon>Dikarya</taxon>
        <taxon>Basidiomycota</taxon>
        <taxon>Agaricomycotina</taxon>
        <taxon>Agaricomycetes</taxon>
        <taxon>Agaricomycetidae</taxon>
        <taxon>Agaricales</taxon>
        <taxon>Tricholomatineae</taxon>
        <taxon>Lyophyllaceae</taxon>
        <taxon>Lyophyllum</taxon>
    </lineage>
</organism>
<evidence type="ECO:0000313" key="2">
    <source>
        <dbReference type="EMBL" id="GLB38285.1"/>
    </source>
</evidence>
<feature type="region of interest" description="Disordered" evidence="1">
    <location>
        <begin position="217"/>
        <end position="300"/>
    </location>
</feature>
<feature type="compositionally biased region" description="Polar residues" evidence="1">
    <location>
        <begin position="222"/>
        <end position="239"/>
    </location>
</feature>
<accession>A0A9P3PLU4</accession>
<reference evidence="2" key="1">
    <citation type="submission" date="2022-07" db="EMBL/GenBank/DDBJ databases">
        <title>The genome of Lyophyllum shimeji provides insight into the initial evolution of ectomycorrhizal fungal genome.</title>
        <authorList>
            <person name="Kobayashi Y."/>
            <person name="Shibata T."/>
            <person name="Hirakawa H."/>
            <person name="Shigenobu S."/>
            <person name="Nishiyama T."/>
            <person name="Yamada A."/>
            <person name="Hasebe M."/>
            <person name="Kawaguchi M."/>
        </authorList>
    </citation>
    <scope>NUCLEOTIDE SEQUENCE</scope>
    <source>
        <strain evidence="2">AT787</strain>
    </source>
</reference>
<protein>
    <submittedName>
        <fullName evidence="2">Uncharacterized protein</fullName>
    </submittedName>
</protein>
<keyword evidence="3" id="KW-1185">Reference proteome</keyword>
<evidence type="ECO:0000256" key="1">
    <source>
        <dbReference type="SAM" id="MobiDB-lite"/>
    </source>
</evidence>
<dbReference type="EMBL" id="BRPK01000005">
    <property type="protein sequence ID" value="GLB38285.1"/>
    <property type="molecule type" value="Genomic_DNA"/>
</dbReference>